<evidence type="ECO:0000256" key="1">
    <source>
        <dbReference type="SAM" id="Phobius"/>
    </source>
</evidence>
<gene>
    <name evidence="2" type="ORF">CEUTPL_LOCUS8016</name>
</gene>
<organism evidence="2 3">
    <name type="scientific">Ceutorhynchus assimilis</name>
    <name type="common">cabbage seed weevil</name>
    <dbReference type="NCBI Taxonomy" id="467358"/>
    <lineage>
        <taxon>Eukaryota</taxon>
        <taxon>Metazoa</taxon>
        <taxon>Ecdysozoa</taxon>
        <taxon>Arthropoda</taxon>
        <taxon>Hexapoda</taxon>
        <taxon>Insecta</taxon>
        <taxon>Pterygota</taxon>
        <taxon>Neoptera</taxon>
        <taxon>Endopterygota</taxon>
        <taxon>Coleoptera</taxon>
        <taxon>Polyphaga</taxon>
        <taxon>Cucujiformia</taxon>
        <taxon>Curculionidae</taxon>
        <taxon>Ceutorhynchinae</taxon>
        <taxon>Ceutorhynchus</taxon>
    </lineage>
</organism>
<proteinExistence type="predicted"/>
<dbReference type="AlphaFoldDB" id="A0A9N9MS25"/>
<keyword evidence="1" id="KW-0472">Membrane</keyword>
<keyword evidence="1" id="KW-1133">Transmembrane helix</keyword>
<feature type="transmembrane region" description="Helical" evidence="1">
    <location>
        <begin position="52"/>
        <end position="71"/>
    </location>
</feature>
<keyword evidence="3" id="KW-1185">Reference proteome</keyword>
<keyword evidence="1" id="KW-0812">Transmembrane</keyword>
<protein>
    <submittedName>
        <fullName evidence="2">Uncharacterized protein</fullName>
    </submittedName>
</protein>
<evidence type="ECO:0000313" key="2">
    <source>
        <dbReference type="EMBL" id="CAG9767451.1"/>
    </source>
</evidence>
<name>A0A9N9MS25_9CUCU</name>
<accession>A0A9N9MS25</accession>
<feature type="transmembrane region" description="Helical" evidence="1">
    <location>
        <begin position="7"/>
        <end position="32"/>
    </location>
</feature>
<evidence type="ECO:0000313" key="3">
    <source>
        <dbReference type="Proteomes" id="UP001152799"/>
    </source>
</evidence>
<dbReference type="Proteomes" id="UP001152799">
    <property type="component" value="Chromosome 4"/>
</dbReference>
<reference evidence="2" key="1">
    <citation type="submission" date="2022-01" db="EMBL/GenBank/DDBJ databases">
        <authorList>
            <person name="King R."/>
        </authorList>
    </citation>
    <scope>NUCLEOTIDE SEQUENCE</scope>
</reference>
<sequence>MASLQNFIGYLLASIIIIIIAFVAQGEAYNFYYITENQRGENYFGKNGAQENVLSISAAFLIVFQILIHLLHI</sequence>
<dbReference type="EMBL" id="OU892280">
    <property type="protein sequence ID" value="CAG9767451.1"/>
    <property type="molecule type" value="Genomic_DNA"/>
</dbReference>